<reference evidence="3" key="1">
    <citation type="journal article" date="2013" name="Stand. Genomic Sci.">
        <title>Complete genome sequence of the halophilic bacterium Spirochaeta africana type strain (Z-7692(T)) from the alkaline Lake Magadi in the East African Rift.</title>
        <authorList>
            <person name="Liolos K."/>
            <person name="Abt B."/>
            <person name="Scheuner C."/>
            <person name="Teshima H."/>
            <person name="Held B."/>
            <person name="Lapidus A."/>
            <person name="Nolan M."/>
            <person name="Lucas S."/>
            <person name="Deshpande S."/>
            <person name="Cheng J.F."/>
            <person name="Tapia R."/>
            <person name="Goodwin L.A."/>
            <person name="Pitluck S."/>
            <person name="Pagani I."/>
            <person name="Ivanova N."/>
            <person name="Mavromatis K."/>
            <person name="Mikhailova N."/>
            <person name="Huntemann M."/>
            <person name="Pati A."/>
            <person name="Chen A."/>
            <person name="Palaniappan K."/>
            <person name="Land M."/>
            <person name="Rohde M."/>
            <person name="Tindall B.J."/>
            <person name="Detter J.C."/>
            <person name="Goker M."/>
            <person name="Bristow J."/>
            <person name="Eisen J.A."/>
            <person name="Markowitz V."/>
            <person name="Hugenholtz P."/>
            <person name="Woyke T."/>
            <person name="Klenk H.P."/>
            <person name="Kyrpides N.C."/>
        </authorList>
    </citation>
    <scope>NUCLEOTIDE SEQUENCE</scope>
    <source>
        <strain evidence="3">ATCC 700263 / DSM 8902 / Z-7692</strain>
    </source>
</reference>
<dbReference type="PATRIC" id="fig|889378.3.peg.1058"/>
<feature type="signal peptide" evidence="1">
    <location>
        <begin position="1"/>
        <end position="21"/>
    </location>
</feature>
<dbReference type="RefSeq" id="WP_014455136.1">
    <property type="nucleotide sequence ID" value="NC_017098.1"/>
</dbReference>
<name>H9UI01_SPIAZ</name>
<accession>H9UI01</accession>
<gene>
    <name evidence="2" type="ordered locus">Spiaf_1057</name>
</gene>
<keyword evidence="1" id="KW-0732">Signal</keyword>
<dbReference type="Proteomes" id="UP000007383">
    <property type="component" value="Chromosome"/>
</dbReference>
<dbReference type="OrthoDB" id="370503at2"/>
<dbReference type="HOGENOM" id="CLU_547356_0_0_12"/>
<evidence type="ECO:0000313" key="3">
    <source>
        <dbReference type="Proteomes" id="UP000007383"/>
    </source>
</evidence>
<dbReference type="AlphaFoldDB" id="H9UI01"/>
<evidence type="ECO:0008006" key="4">
    <source>
        <dbReference type="Google" id="ProtNLM"/>
    </source>
</evidence>
<dbReference type="EMBL" id="CP003282">
    <property type="protein sequence ID" value="AFG37144.1"/>
    <property type="molecule type" value="Genomic_DNA"/>
</dbReference>
<proteinExistence type="predicted"/>
<dbReference type="KEGG" id="sfc:Spiaf_1057"/>
<sequence>MRRPGCLTALAVLIILPHSMAGMEFRPDFSSNAQRARVLARVERYDISLPKDSSTELGLGVASFTSGSSPGEQRIASALPVQILRTLPDVLPDRVISDQEIAALQSSLLKAGVRSQIERVNRSRTQLDELLFSTAGERQVQQDRATRREELRARHEVLAVWQDLPLSVVEVLPEKQVVLHTPRGQSLYPEHESGAALPSGIDLLLGGTVRYLGEYYEIEVRLYNRLEDAPVAVYRDVLREEDASGVVPEIVYAAMQQIAGGPVTETYLTVPGHSEAALYIGQEQRRAVSQNQPLFLPPGEHRVVVVTPAGEVHELQLELAGRQRLELEIPETPRPSARLEVDPYGVTVYRGALFEGFTPMDLSLHARPEILRLQREGYRERLLPVSPDVEVITAELPRDTFSLETEVAASRDEFYSALGMFALSVPFWVLSSALVEHMAVLTLEDLSGGAENQLGRWGTAALVSNYAFRGISIGLGIHTAVQLARYIRFAQAEHTGYY</sequence>
<dbReference type="STRING" id="889378.Spiaf_1057"/>
<protein>
    <recommendedName>
        <fullName evidence="4">PEGA domain-containing protein</fullName>
    </recommendedName>
</protein>
<evidence type="ECO:0000313" key="2">
    <source>
        <dbReference type="EMBL" id="AFG37144.1"/>
    </source>
</evidence>
<keyword evidence="3" id="KW-1185">Reference proteome</keyword>
<organism evidence="2 3">
    <name type="scientific">Spirochaeta africana (strain ATCC 700263 / DSM 8902 / Z-7692)</name>
    <dbReference type="NCBI Taxonomy" id="889378"/>
    <lineage>
        <taxon>Bacteria</taxon>
        <taxon>Pseudomonadati</taxon>
        <taxon>Spirochaetota</taxon>
        <taxon>Spirochaetia</taxon>
        <taxon>Spirochaetales</taxon>
        <taxon>Spirochaetaceae</taxon>
        <taxon>Spirochaeta</taxon>
    </lineage>
</organism>
<feature type="chain" id="PRO_5003623029" description="PEGA domain-containing protein" evidence="1">
    <location>
        <begin position="22"/>
        <end position="498"/>
    </location>
</feature>
<evidence type="ECO:0000256" key="1">
    <source>
        <dbReference type="SAM" id="SignalP"/>
    </source>
</evidence>